<protein>
    <submittedName>
        <fullName evidence="2">Uncharacterized protein</fullName>
    </submittedName>
</protein>
<dbReference type="Proteomes" id="UP000002038">
    <property type="component" value="Unassembled WGS sequence"/>
</dbReference>
<dbReference type="AlphaFoldDB" id="A0A179UKA5"/>
<keyword evidence="3" id="KW-1185">Reference proteome</keyword>
<evidence type="ECO:0000313" key="2">
    <source>
        <dbReference type="EMBL" id="OAT08320.1"/>
    </source>
</evidence>
<accession>A0A179UKA5</accession>
<evidence type="ECO:0000313" key="3">
    <source>
        <dbReference type="Proteomes" id="UP000002038"/>
    </source>
</evidence>
<organism evidence="2 3">
    <name type="scientific">Blastomyces gilchristii (strain SLH14081)</name>
    <name type="common">Blastomyces dermatitidis</name>
    <dbReference type="NCBI Taxonomy" id="559298"/>
    <lineage>
        <taxon>Eukaryota</taxon>
        <taxon>Fungi</taxon>
        <taxon>Dikarya</taxon>
        <taxon>Ascomycota</taxon>
        <taxon>Pezizomycotina</taxon>
        <taxon>Eurotiomycetes</taxon>
        <taxon>Eurotiomycetidae</taxon>
        <taxon>Onygenales</taxon>
        <taxon>Ajellomycetaceae</taxon>
        <taxon>Blastomyces</taxon>
    </lineage>
</organism>
<proteinExistence type="predicted"/>
<sequence length="165" mass="18305">MGGPPITISTCSSTSCTITSTSTNTSTSTRTGTGYGNSSKVNNYNKNKIKISSKNPIAAEVIETEKKNRESDQKGIQENGHMHLPKKINWEERRVGTLREQARSREIKPCMAVEQPVPGGTVFDKKLYPRPSRLSIFEMQNGKGVLRLHNTTIIINNTGVLMIWI</sequence>
<name>A0A179UKA5_BLAGS</name>
<dbReference type="EMBL" id="GG657454">
    <property type="protein sequence ID" value="OAT08320.1"/>
    <property type="molecule type" value="Genomic_DNA"/>
</dbReference>
<dbReference type="GeneID" id="42528902"/>
<dbReference type="VEuPathDB" id="FungiDB:BDBG_16992"/>
<gene>
    <name evidence="2" type="ORF">BDBG_16992</name>
</gene>
<dbReference type="KEGG" id="bgh:BDBG_16992"/>
<feature type="region of interest" description="Disordered" evidence="1">
    <location>
        <begin position="1"/>
        <end position="43"/>
    </location>
</feature>
<evidence type="ECO:0000256" key="1">
    <source>
        <dbReference type="SAM" id="MobiDB-lite"/>
    </source>
</evidence>
<dbReference type="RefSeq" id="XP_031578218.1">
    <property type="nucleotide sequence ID" value="XM_031724820.1"/>
</dbReference>
<reference evidence="3" key="1">
    <citation type="journal article" date="2015" name="PLoS Genet.">
        <title>The dynamic genome and transcriptome of the human fungal pathogen Blastomyces and close relative Emmonsia.</title>
        <authorList>
            <person name="Munoz J.F."/>
            <person name="Gauthier G.M."/>
            <person name="Desjardins C.A."/>
            <person name="Gallo J.E."/>
            <person name="Holder J."/>
            <person name="Sullivan T.D."/>
            <person name="Marty A.J."/>
            <person name="Carmen J.C."/>
            <person name="Chen Z."/>
            <person name="Ding L."/>
            <person name="Gujja S."/>
            <person name="Magrini V."/>
            <person name="Misas E."/>
            <person name="Mitreva M."/>
            <person name="Priest M."/>
            <person name="Saif S."/>
            <person name="Whiston E.A."/>
            <person name="Young S."/>
            <person name="Zeng Q."/>
            <person name="Goldman W.E."/>
            <person name="Mardis E.R."/>
            <person name="Taylor J.W."/>
            <person name="McEwen J.G."/>
            <person name="Clay O.K."/>
            <person name="Klein B.S."/>
            <person name="Cuomo C.A."/>
        </authorList>
    </citation>
    <scope>NUCLEOTIDE SEQUENCE [LARGE SCALE GENOMIC DNA]</scope>
    <source>
        <strain evidence="3">SLH14081</strain>
    </source>
</reference>